<dbReference type="PANTHER" id="PTHR43117">
    <property type="entry name" value="OSMOPROTECTANT IMPORT ATP-BINDING PROTEIN OSMV"/>
    <property type="match status" value="1"/>
</dbReference>
<dbReference type="RefSeq" id="WP_007623974.1">
    <property type="nucleotide sequence ID" value="NZ_BANX01000032.1"/>
</dbReference>
<evidence type="ECO:0000256" key="2">
    <source>
        <dbReference type="ARBA" id="ARBA00022448"/>
    </source>
</evidence>
<dbReference type="GO" id="GO:0015418">
    <property type="term" value="F:ABC-type quaternary ammonium compound transporting activity"/>
    <property type="evidence" value="ECO:0007669"/>
    <property type="project" value="UniProtKB-EC"/>
</dbReference>
<evidence type="ECO:0000256" key="5">
    <source>
        <dbReference type="ARBA" id="ARBA00066388"/>
    </source>
</evidence>
<evidence type="ECO:0000256" key="3">
    <source>
        <dbReference type="ARBA" id="ARBA00022741"/>
    </source>
</evidence>
<evidence type="ECO:0000259" key="9">
    <source>
        <dbReference type="PROSITE" id="PS51371"/>
    </source>
</evidence>
<dbReference type="Pfam" id="PF00005">
    <property type="entry name" value="ABC_tran"/>
    <property type="match status" value="1"/>
</dbReference>
<accession>M0QNL7</accession>
<evidence type="ECO:0000256" key="4">
    <source>
        <dbReference type="ARBA" id="ARBA00022840"/>
    </source>
</evidence>
<dbReference type="GO" id="GO:0005524">
    <property type="term" value="F:ATP binding"/>
    <property type="evidence" value="ECO:0007669"/>
    <property type="project" value="UniProtKB-KW"/>
</dbReference>
<sequence>MTESTTTPAAAPGDRTVTGAPIRLEGVVKKYRGTTKPAVKKLDLEIDAGDIVAFVGPSGCGKTTTLKMINRLIEPTEGKVFIGDRDVTNEDPDKLRQSVGYVIQSGGLFPHWSVRKNIGAIPRVLGWDKKKIADRTDYLLDLVGLDAAAFADRLPKDMSGGQQQRVGVARALAADPPVLLMDEPFSAVDPITRVRLQDSLIAIQHEVAKTIVIVTHDFEEATKLGDKVLIFSEGGQIEQYATPEEILANPANAFVEEFIGSGATLAHLTLSRVKDVEHDEVTTATVGESSKEVAGRARAAGHTWIVVVDEHGRPRAWPSLREVESQDRITDYIDSRLPTVATSSTLNDALDSMLAASQGGTLVTDGRGRVVGSLTIASVMSVIRGQLADARDDVASYESHHHGDQQDASLPAFSESAQTAESEASRS</sequence>
<dbReference type="PROSITE" id="PS51371">
    <property type="entry name" value="CBS"/>
    <property type="match status" value="1"/>
</dbReference>
<evidence type="ECO:0000313" key="11">
    <source>
        <dbReference type="Proteomes" id="UP000011666"/>
    </source>
</evidence>
<organism evidence="10 11">
    <name type="scientific">Gordonia soli NBRC 108243</name>
    <dbReference type="NCBI Taxonomy" id="1223545"/>
    <lineage>
        <taxon>Bacteria</taxon>
        <taxon>Bacillati</taxon>
        <taxon>Actinomycetota</taxon>
        <taxon>Actinomycetes</taxon>
        <taxon>Mycobacteriales</taxon>
        <taxon>Gordoniaceae</taxon>
        <taxon>Gordonia</taxon>
    </lineage>
</organism>
<dbReference type="Proteomes" id="UP000011666">
    <property type="component" value="Unassembled WGS sequence"/>
</dbReference>
<dbReference type="Gene3D" id="3.10.580.10">
    <property type="entry name" value="CBS-domain"/>
    <property type="match status" value="1"/>
</dbReference>
<dbReference type="GO" id="GO:0016887">
    <property type="term" value="F:ATP hydrolysis activity"/>
    <property type="evidence" value="ECO:0007669"/>
    <property type="project" value="InterPro"/>
</dbReference>
<feature type="domain" description="CBS" evidence="9">
    <location>
        <begin position="333"/>
        <end position="390"/>
    </location>
</feature>
<dbReference type="InterPro" id="IPR017871">
    <property type="entry name" value="ABC_transporter-like_CS"/>
</dbReference>
<dbReference type="SUPFAM" id="SSF52540">
    <property type="entry name" value="P-loop containing nucleoside triphosphate hydrolases"/>
    <property type="match status" value="1"/>
</dbReference>
<evidence type="ECO:0000313" key="10">
    <source>
        <dbReference type="EMBL" id="GAC70173.1"/>
    </source>
</evidence>
<evidence type="ECO:0000256" key="7">
    <source>
        <dbReference type="SAM" id="MobiDB-lite"/>
    </source>
</evidence>
<keyword evidence="4 10" id="KW-0067">ATP-binding</keyword>
<dbReference type="SMART" id="SM00382">
    <property type="entry name" value="AAA"/>
    <property type="match status" value="1"/>
</dbReference>
<dbReference type="Pfam" id="PF00571">
    <property type="entry name" value="CBS"/>
    <property type="match status" value="1"/>
</dbReference>
<dbReference type="EC" id="7.6.2.9" evidence="5"/>
<dbReference type="eggNOG" id="COG1125">
    <property type="taxonomic scope" value="Bacteria"/>
</dbReference>
<keyword evidence="6" id="KW-0129">CBS domain</keyword>
<dbReference type="InterPro" id="IPR003439">
    <property type="entry name" value="ABC_transporter-like_ATP-bd"/>
</dbReference>
<dbReference type="OrthoDB" id="9802264at2"/>
<protein>
    <recommendedName>
        <fullName evidence="5">ABC-type quaternary amine transporter</fullName>
        <ecNumber evidence="5">7.6.2.9</ecNumber>
    </recommendedName>
</protein>
<comment type="similarity">
    <text evidence="1">Belongs to the ABC transporter superfamily.</text>
</comment>
<dbReference type="InterPro" id="IPR003593">
    <property type="entry name" value="AAA+_ATPase"/>
</dbReference>
<evidence type="ECO:0000259" key="8">
    <source>
        <dbReference type="PROSITE" id="PS50893"/>
    </source>
</evidence>
<dbReference type="SUPFAM" id="SSF54631">
    <property type="entry name" value="CBS-domain pair"/>
    <property type="match status" value="1"/>
</dbReference>
<evidence type="ECO:0000256" key="6">
    <source>
        <dbReference type="PROSITE-ProRule" id="PRU00703"/>
    </source>
</evidence>
<name>M0QNL7_9ACTN</name>
<comment type="caution">
    <text evidence="10">The sequence shown here is derived from an EMBL/GenBank/DDBJ whole genome shotgun (WGS) entry which is preliminary data.</text>
</comment>
<dbReference type="EMBL" id="BANX01000032">
    <property type="protein sequence ID" value="GAC70173.1"/>
    <property type="molecule type" value="Genomic_DNA"/>
</dbReference>
<proteinExistence type="inferred from homology"/>
<dbReference type="Gene3D" id="3.40.50.300">
    <property type="entry name" value="P-loop containing nucleotide triphosphate hydrolases"/>
    <property type="match status" value="1"/>
</dbReference>
<feature type="compositionally biased region" description="Low complexity" evidence="7">
    <location>
        <begin position="414"/>
        <end position="427"/>
    </location>
</feature>
<reference evidence="10 11" key="1">
    <citation type="submission" date="2013-01" db="EMBL/GenBank/DDBJ databases">
        <title>Whole genome shotgun sequence of Gordonia soli NBRC 108243.</title>
        <authorList>
            <person name="Isaki-Nakamura S."/>
            <person name="Hosoyama A."/>
            <person name="Tsuchikane K."/>
            <person name="Ando Y."/>
            <person name="Baba S."/>
            <person name="Ohji S."/>
            <person name="Hamada M."/>
            <person name="Tamura T."/>
            <person name="Yamazoe A."/>
            <person name="Yamazaki S."/>
            <person name="Fujita N."/>
        </authorList>
    </citation>
    <scope>NUCLEOTIDE SEQUENCE [LARGE SCALE GENOMIC DNA]</scope>
    <source>
        <strain evidence="10 11">NBRC 108243</strain>
    </source>
</reference>
<keyword evidence="3" id="KW-0547">Nucleotide-binding</keyword>
<dbReference type="FunFam" id="3.40.50.300:FF:000425">
    <property type="entry name" value="Probable ABC transporter, ATP-binding subunit"/>
    <property type="match status" value="1"/>
</dbReference>
<keyword evidence="2" id="KW-0813">Transport</keyword>
<dbReference type="PROSITE" id="PS50893">
    <property type="entry name" value="ABC_TRANSPORTER_2"/>
    <property type="match status" value="1"/>
</dbReference>
<evidence type="ECO:0000256" key="1">
    <source>
        <dbReference type="ARBA" id="ARBA00005417"/>
    </source>
</evidence>
<dbReference type="STRING" id="1223545.GS4_32_01170"/>
<dbReference type="AlphaFoldDB" id="M0QNL7"/>
<feature type="region of interest" description="Disordered" evidence="7">
    <location>
        <begin position="394"/>
        <end position="427"/>
    </location>
</feature>
<dbReference type="InterPro" id="IPR046342">
    <property type="entry name" value="CBS_dom_sf"/>
</dbReference>
<feature type="compositionally biased region" description="Basic and acidic residues" evidence="7">
    <location>
        <begin position="394"/>
        <end position="405"/>
    </location>
</feature>
<dbReference type="InterPro" id="IPR000644">
    <property type="entry name" value="CBS_dom"/>
</dbReference>
<dbReference type="PANTHER" id="PTHR43117:SF4">
    <property type="entry name" value="OSMOPROTECTANT IMPORT ATP-BINDING PROTEIN OSMV"/>
    <property type="match status" value="1"/>
</dbReference>
<gene>
    <name evidence="10" type="ORF">GS4_32_01170</name>
</gene>
<feature type="domain" description="ABC transporter" evidence="8">
    <location>
        <begin position="22"/>
        <end position="259"/>
    </location>
</feature>
<dbReference type="PROSITE" id="PS00211">
    <property type="entry name" value="ABC_TRANSPORTER_1"/>
    <property type="match status" value="1"/>
</dbReference>
<keyword evidence="11" id="KW-1185">Reference proteome</keyword>
<dbReference type="InterPro" id="IPR027417">
    <property type="entry name" value="P-loop_NTPase"/>
</dbReference>